<organism evidence="2 3">
    <name type="scientific">Bos mutus</name>
    <name type="common">wild yak</name>
    <dbReference type="NCBI Taxonomy" id="72004"/>
    <lineage>
        <taxon>Eukaryota</taxon>
        <taxon>Metazoa</taxon>
        <taxon>Chordata</taxon>
        <taxon>Craniata</taxon>
        <taxon>Vertebrata</taxon>
        <taxon>Euteleostomi</taxon>
        <taxon>Mammalia</taxon>
        <taxon>Eutheria</taxon>
        <taxon>Laurasiatheria</taxon>
        <taxon>Artiodactyla</taxon>
        <taxon>Ruminantia</taxon>
        <taxon>Pecora</taxon>
        <taxon>Bovidae</taxon>
        <taxon>Bovinae</taxon>
        <taxon>Bos</taxon>
    </lineage>
</organism>
<keyword evidence="3" id="KW-1185">Reference proteome</keyword>
<comment type="caution">
    <text evidence="2">The sequence shown here is derived from an EMBL/GenBank/DDBJ whole genome shotgun (WGS) entry which is preliminary data.</text>
</comment>
<dbReference type="Proteomes" id="UP000322234">
    <property type="component" value="Unassembled WGS sequence"/>
</dbReference>
<evidence type="ECO:0000256" key="1">
    <source>
        <dbReference type="SAM" id="MobiDB-lite"/>
    </source>
</evidence>
<evidence type="ECO:0000313" key="2">
    <source>
        <dbReference type="EMBL" id="MXQ99080.1"/>
    </source>
</evidence>
<gene>
    <name evidence="2" type="ORF">E5288_WYG003699</name>
</gene>
<sequence length="190" mass="20770">MSVDCARKCVGYPAEPRRLPTELPRTLSVQSVLGPSVWPPGDDLEWPFPLRGAGPHRGHVPSRRLRALVREMPELGELTPRRPGSEVRGSRRFREARGPDADRGPRNAHGASANSSSSRRLYLGLSLTPHISWKAKKKTLNVRKWVVPASIRTPMGLSSCLENARVGRNTAAESSFSIGASSAAQDTPYT</sequence>
<feature type="region of interest" description="Disordered" evidence="1">
    <location>
        <begin position="74"/>
        <end position="115"/>
    </location>
</feature>
<name>A0A6B0SAP7_9CETA</name>
<feature type="compositionally biased region" description="Basic and acidic residues" evidence="1">
    <location>
        <begin position="74"/>
        <end position="105"/>
    </location>
</feature>
<dbReference type="AlphaFoldDB" id="A0A6B0SAP7"/>
<dbReference type="EMBL" id="VBQZ03000341">
    <property type="protein sequence ID" value="MXQ99080.1"/>
    <property type="molecule type" value="Genomic_DNA"/>
</dbReference>
<accession>A0A6B0SAP7</accession>
<evidence type="ECO:0000313" key="3">
    <source>
        <dbReference type="Proteomes" id="UP000322234"/>
    </source>
</evidence>
<protein>
    <submittedName>
        <fullName evidence="2">Uncharacterized protein</fullName>
    </submittedName>
</protein>
<reference evidence="2" key="1">
    <citation type="submission" date="2019-10" db="EMBL/GenBank/DDBJ databases">
        <title>The sequence and de novo assembly of the wild yak genome.</title>
        <authorList>
            <person name="Liu Y."/>
        </authorList>
    </citation>
    <scope>NUCLEOTIDE SEQUENCE [LARGE SCALE GENOMIC DNA]</scope>
    <source>
        <strain evidence="2">WY2019</strain>
    </source>
</reference>
<proteinExistence type="predicted"/>